<dbReference type="PANTHER" id="PTHR46304">
    <property type="entry name" value="GENERAL TRANSCRIPTION FACTOR II-I REPEAT DOMAIN-CONTAINING PROTEIN 1"/>
    <property type="match status" value="1"/>
</dbReference>
<dbReference type="FunFam" id="3.90.1460.10:FF:000006">
    <property type="entry name" value="General transcription factor II-I repeat domain-containing protein 1"/>
    <property type="match status" value="1"/>
</dbReference>
<evidence type="ECO:0000256" key="6">
    <source>
        <dbReference type="ARBA" id="ARBA00023242"/>
    </source>
</evidence>
<dbReference type="InterPro" id="IPR036647">
    <property type="entry name" value="GTF2I-like_rpt_sf"/>
</dbReference>
<dbReference type="FunFam" id="3.90.1460.10:FF:000007">
    <property type="entry name" value="General transcription factor II-I repeat domain-containing protein 1"/>
    <property type="match status" value="1"/>
</dbReference>
<dbReference type="Pfam" id="PF02946">
    <property type="entry name" value="GTF2I"/>
    <property type="match status" value="3"/>
</dbReference>
<dbReference type="GO" id="GO:0005634">
    <property type="term" value="C:nucleus"/>
    <property type="evidence" value="ECO:0007669"/>
    <property type="project" value="UniProtKB-SubCell"/>
</dbReference>
<dbReference type="FunFam" id="3.90.1460.10:FF:000002">
    <property type="entry name" value="General transcription factor II-I isoform 1"/>
    <property type="match status" value="1"/>
</dbReference>
<gene>
    <name evidence="8" type="ORF">LYPA_23C015532</name>
</gene>
<evidence type="ECO:0000313" key="9">
    <source>
        <dbReference type="Proteomes" id="UP000386466"/>
    </source>
</evidence>
<accession>A0A485P303</accession>
<keyword evidence="2" id="KW-0677">Repeat</keyword>
<keyword evidence="5" id="KW-0804">Transcription</keyword>
<feature type="compositionally biased region" description="Basic and acidic residues" evidence="7">
    <location>
        <begin position="21"/>
        <end position="43"/>
    </location>
</feature>
<dbReference type="Proteomes" id="UP000386466">
    <property type="component" value="Unassembled WGS sequence"/>
</dbReference>
<keyword evidence="9" id="KW-1185">Reference proteome</keyword>
<proteinExistence type="predicted"/>
<evidence type="ECO:0000256" key="4">
    <source>
        <dbReference type="ARBA" id="ARBA00023125"/>
    </source>
</evidence>
<dbReference type="AlphaFoldDB" id="A0A485P303"/>
<comment type="subcellular location">
    <subcellularLocation>
        <location evidence="1">Nucleus</location>
    </subcellularLocation>
</comment>
<protein>
    <submittedName>
        <fullName evidence="8">General transcription factor ii-i</fullName>
    </submittedName>
</protein>
<evidence type="ECO:0000256" key="5">
    <source>
        <dbReference type="ARBA" id="ARBA00023163"/>
    </source>
</evidence>
<sequence>MTDSMPGHLPSEDSGYGMEMLTEKGPSEDPRPEERPTEDSHGDVIRPLRKQVELLFNTRYAKAIGISEPVKVPYSKFLMYPEELFVVGLPEGISLRRPNCFGIAKLRKILEASNSIQFVIKRPELLTEGVKEPIADSQERDSGDPLVDESLKRQGFQENYDARLSRIDIANTLREQVQDLFNKKYGEALGIKYPVQVPYKRIKSNPGSVIIEGLPPGIPFRKPCTFGSQNLERILAVADKIKFTVTRPFQGLIPKPDEDDANRLGEKVILREQVKELFNEKYGEALGLNRPVLVPYKLIRDSPDAVEVTGLPDDIPFRNPNTYDIHRLEKILKAREHVRMVIINQLQ</sequence>
<evidence type="ECO:0000256" key="2">
    <source>
        <dbReference type="ARBA" id="ARBA00022737"/>
    </source>
</evidence>
<name>A0A485P303_LYNPA</name>
<dbReference type="GO" id="GO:0003700">
    <property type="term" value="F:DNA-binding transcription factor activity"/>
    <property type="evidence" value="ECO:0007669"/>
    <property type="project" value="TreeGrafter"/>
</dbReference>
<dbReference type="Gene3D" id="3.90.1460.10">
    <property type="entry name" value="GTF2I-like"/>
    <property type="match status" value="3"/>
</dbReference>
<dbReference type="GO" id="GO:0003677">
    <property type="term" value="F:DNA binding"/>
    <property type="evidence" value="ECO:0007669"/>
    <property type="project" value="UniProtKB-KW"/>
</dbReference>
<dbReference type="InterPro" id="IPR004212">
    <property type="entry name" value="GTF2I"/>
</dbReference>
<reference evidence="8 9" key="1">
    <citation type="submission" date="2019-01" db="EMBL/GenBank/DDBJ databases">
        <authorList>
            <person name="Alioto T."/>
            <person name="Alioto T."/>
        </authorList>
    </citation>
    <scope>NUCLEOTIDE SEQUENCE [LARGE SCALE GENOMIC DNA]</scope>
</reference>
<evidence type="ECO:0000256" key="7">
    <source>
        <dbReference type="SAM" id="MobiDB-lite"/>
    </source>
</evidence>
<dbReference type="PANTHER" id="PTHR46304:SF1">
    <property type="entry name" value="GENERAL TRANSCRIPTION FACTOR II-I REPEAT DOMAIN-CONTAINING PROTEIN 1"/>
    <property type="match status" value="1"/>
</dbReference>
<evidence type="ECO:0000256" key="1">
    <source>
        <dbReference type="ARBA" id="ARBA00004123"/>
    </source>
</evidence>
<keyword evidence="6" id="KW-0539">Nucleus</keyword>
<organism evidence="8 9">
    <name type="scientific">Lynx pardinus</name>
    <name type="common">Iberian lynx</name>
    <name type="synonym">Felis pardina</name>
    <dbReference type="NCBI Taxonomy" id="191816"/>
    <lineage>
        <taxon>Eukaryota</taxon>
        <taxon>Metazoa</taxon>
        <taxon>Chordata</taxon>
        <taxon>Craniata</taxon>
        <taxon>Vertebrata</taxon>
        <taxon>Euteleostomi</taxon>
        <taxon>Mammalia</taxon>
        <taxon>Eutheria</taxon>
        <taxon>Laurasiatheria</taxon>
        <taxon>Carnivora</taxon>
        <taxon>Feliformia</taxon>
        <taxon>Felidae</taxon>
        <taxon>Felinae</taxon>
        <taxon>Lynx</taxon>
    </lineage>
</organism>
<dbReference type="SUPFAM" id="SSF117773">
    <property type="entry name" value="GTF2I-like repeat"/>
    <property type="match status" value="3"/>
</dbReference>
<keyword evidence="4" id="KW-0238">DNA-binding</keyword>
<dbReference type="PROSITE" id="PS51139">
    <property type="entry name" value="GTF2I"/>
    <property type="match status" value="3"/>
</dbReference>
<evidence type="ECO:0000256" key="3">
    <source>
        <dbReference type="ARBA" id="ARBA00023015"/>
    </source>
</evidence>
<feature type="region of interest" description="Disordered" evidence="7">
    <location>
        <begin position="1"/>
        <end position="43"/>
    </location>
</feature>
<dbReference type="EMBL" id="CAAGRJ010028392">
    <property type="protein sequence ID" value="VFV40080.1"/>
    <property type="molecule type" value="Genomic_DNA"/>
</dbReference>
<keyword evidence="3" id="KW-0805">Transcription regulation</keyword>
<evidence type="ECO:0000313" key="8">
    <source>
        <dbReference type="EMBL" id="VFV40080.1"/>
    </source>
</evidence>